<evidence type="ECO:0000259" key="2">
    <source>
        <dbReference type="Pfam" id="PF17667"/>
    </source>
</evidence>
<dbReference type="PANTHER" id="PTHR38248">
    <property type="entry name" value="FUNK1 6"/>
    <property type="match status" value="1"/>
</dbReference>
<feature type="domain" description="Fungal-type protein kinase" evidence="2">
    <location>
        <begin position="430"/>
        <end position="557"/>
    </location>
</feature>
<evidence type="ECO:0000256" key="1">
    <source>
        <dbReference type="SAM" id="MobiDB-lite"/>
    </source>
</evidence>
<feature type="compositionally biased region" description="Low complexity" evidence="1">
    <location>
        <begin position="1006"/>
        <end position="1015"/>
    </location>
</feature>
<proteinExistence type="predicted"/>
<dbReference type="AlphaFoldDB" id="A0A9P3GHG7"/>
<feature type="compositionally biased region" description="Low complexity" evidence="1">
    <location>
        <begin position="837"/>
        <end position="850"/>
    </location>
</feature>
<dbReference type="EMBL" id="BPQB01000034">
    <property type="protein sequence ID" value="GJE93765.1"/>
    <property type="molecule type" value="Genomic_DNA"/>
</dbReference>
<dbReference type="InterPro" id="IPR040976">
    <property type="entry name" value="Pkinase_fungal"/>
</dbReference>
<feature type="domain" description="Fungal-type protein kinase" evidence="2">
    <location>
        <begin position="184"/>
        <end position="392"/>
    </location>
</feature>
<dbReference type="Proteomes" id="UP000703269">
    <property type="component" value="Unassembled WGS sequence"/>
</dbReference>
<dbReference type="OrthoDB" id="2791154at2759"/>
<accession>A0A9P3GHG7</accession>
<evidence type="ECO:0000313" key="3">
    <source>
        <dbReference type="EMBL" id="GJE93765.1"/>
    </source>
</evidence>
<sequence>MAAEYDALCDDDPVHKADDHIDKILSEIDPVTIEIPAEAFKNSLPGKDLGESEAQKVLTFDTIDFSKLQSKAEDVRYDPLCDIFNSLADVSAGNGRFWVTANHIETNATDFRPDLAYYPDNLSDATLAFLRNMTGEDPNKARCAWAFMILAIEVKCKEEEAGYGFTVALPDAEGQVRVPLLRDTDKGRKSRAQFSTYGNEILQRQQRTHVYSVYVSASAVRFFRLDRAGCVVSTPVHLRTQFKLFLDIMYRLLNLSPKQQGFDDTACFASDKNIRTLRAHRPKRNSPLEKYYRDYLNPDKLLYPMYEVTCPVVSMGDTPQIVHVDDSGEPVSAERRTYLIAKPITTRSSPTGRCTRGYIAFDTDAKRFVFLKDQWRAISRRPELDVYRRLHSRVHAEGLEFFATPIAGGDIDAHRTVSQESMAHFDSGVRPVERVHTRLVTKEIGRPLDTYRGSYELIKFVSQAFGAHAYAWEEADVLHHDVSPGNILINTETGVAFLNDWDLAKYREDLMKGVVASEPAGVSGTWPFKSALALRYPFKPAELADDIESFVYIILFMAMRFHYHELSSSAPKGASLAQQRAANGKNEALAFRFYEIFHDAEHTNGYYVGGYLKLIAIQANRVPITLNEDGSKRLVPLARVLKRMYQLLHRHYRRVDSNALERFSADPDLGGPSRFVREAVVAAEKEDSGHVPQYAENPFSGHPRLNRRRRTPLSSSSSGSDISVSEGRPLDTHNPMLEILITAFEDDDGNPMDVTIYQNDRLYDQCTNQPVMTSTRRKNFTGVVLARVIAESLSSASKKRKALEAAQSPSLASVAEAPDEADEAQDGRASPSPSPQPQRTKAARAAGAAKGKARAKKAATAKLDSPPRKAKAAMQATVARKAAAMPKAEGSRKRKAGAAKDRAPAKKAAPKASVKAGSAKKTAAKAPAKAVAATAKAPKAAKTAGTGATRRSTRLAAETEDAPLPAVTGKRKRAEKAVDPEETQPAAKTTRKRKVVEDAPAPAPKEPAAAKTKAAVSRKVKPVQEAPARRSSRLAAKNA</sequence>
<evidence type="ECO:0000313" key="4">
    <source>
        <dbReference type="Proteomes" id="UP000703269"/>
    </source>
</evidence>
<feature type="compositionally biased region" description="Low complexity" evidence="1">
    <location>
        <begin position="906"/>
        <end position="956"/>
    </location>
</feature>
<dbReference type="Gene3D" id="1.10.510.10">
    <property type="entry name" value="Transferase(Phosphotransferase) domain 1"/>
    <property type="match status" value="1"/>
</dbReference>
<feature type="region of interest" description="Disordered" evidence="1">
    <location>
        <begin position="805"/>
        <end position="1039"/>
    </location>
</feature>
<dbReference type="InterPro" id="IPR011009">
    <property type="entry name" value="Kinase-like_dom_sf"/>
</dbReference>
<protein>
    <recommendedName>
        <fullName evidence="2">Fungal-type protein kinase domain-containing protein</fullName>
    </recommendedName>
</protein>
<dbReference type="Pfam" id="PF17667">
    <property type="entry name" value="Pkinase_fungal"/>
    <property type="match status" value="2"/>
</dbReference>
<gene>
    <name evidence="3" type="ORF">PsYK624_099260</name>
</gene>
<keyword evidence="4" id="KW-1185">Reference proteome</keyword>
<reference evidence="3 4" key="1">
    <citation type="submission" date="2021-08" db="EMBL/GenBank/DDBJ databases">
        <title>Draft Genome Sequence of Phanerochaete sordida strain YK-624.</title>
        <authorList>
            <person name="Mori T."/>
            <person name="Dohra H."/>
            <person name="Suzuki T."/>
            <person name="Kawagishi H."/>
            <person name="Hirai H."/>
        </authorList>
    </citation>
    <scope>NUCLEOTIDE SEQUENCE [LARGE SCALE GENOMIC DNA]</scope>
    <source>
        <strain evidence="3 4">YK-624</strain>
    </source>
</reference>
<feature type="compositionally biased region" description="Low complexity" evidence="1">
    <location>
        <begin position="714"/>
        <end position="725"/>
    </location>
</feature>
<feature type="region of interest" description="Disordered" evidence="1">
    <location>
        <begin position="686"/>
        <end position="731"/>
    </location>
</feature>
<dbReference type="PANTHER" id="PTHR38248:SF2">
    <property type="entry name" value="FUNK1 11"/>
    <property type="match status" value="1"/>
</dbReference>
<dbReference type="SUPFAM" id="SSF56112">
    <property type="entry name" value="Protein kinase-like (PK-like)"/>
    <property type="match status" value="1"/>
</dbReference>
<name>A0A9P3GHG7_9APHY</name>
<organism evidence="3 4">
    <name type="scientific">Phanerochaete sordida</name>
    <dbReference type="NCBI Taxonomy" id="48140"/>
    <lineage>
        <taxon>Eukaryota</taxon>
        <taxon>Fungi</taxon>
        <taxon>Dikarya</taxon>
        <taxon>Basidiomycota</taxon>
        <taxon>Agaricomycotina</taxon>
        <taxon>Agaricomycetes</taxon>
        <taxon>Polyporales</taxon>
        <taxon>Phanerochaetaceae</taxon>
        <taxon>Phanerochaete</taxon>
    </lineage>
</organism>
<comment type="caution">
    <text evidence="3">The sequence shown here is derived from an EMBL/GenBank/DDBJ whole genome shotgun (WGS) entry which is preliminary data.</text>
</comment>